<evidence type="ECO:0008006" key="3">
    <source>
        <dbReference type="Google" id="ProtNLM"/>
    </source>
</evidence>
<name>A0ABT3IG76_9BACT</name>
<organism evidence="1 2">
    <name type="scientific">Chitinophaga nivalis</name>
    <dbReference type="NCBI Taxonomy" id="2991709"/>
    <lineage>
        <taxon>Bacteria</taxon>
        <taxon>Pseudomonadati</taxon>
        <taxon>Bacteroidota</taxon>
        <taxon>Chitinophagia</taxon>
        <taxon>Chitinophagales</taxon>
        <taxon>Chitinophagaceae</taxon>
        <taxon>Chitinophaga</taxon>
    </lineage>
</organism>
<keyword evidence="2" id="KW-1185">Reference proteome</keyword>
<evidence type="ECO:0000313" key="1">
    <source>
        <dbReference type="EMBL" id="MCW3482959.1"/>
    </source>
</evidence>
<protein>
    <recommendedName>
        <fullName evidence="3">DUF1735 domain-containing protein</fullName>
    </recommendedName>
</protein>
<dbReference type="Proteomes" id="UP001207742">
    <property type="component" value="Unassembled WGS sequence"/>
</dbReference>
<proteinExistence type="predicted"/>
<dbReference type="RefSeq" id="WP_264727812.1">
    <property type="nucleotide sequence ID" value="NZ_JAPDNR010000001.1"/>
</dbReference>
<accession>A0ABT3IG76</accession>
<dbReference type="EMBL" id="JAPDNS010000001">
    <property type="protein sequence ID" value="MCW3482959.1"/>
    <property type="molecule type" value="Genomic_DNA"/>
</dbReference>
<reference evidence="1 2" key="1">
    <citation type="submission" date="2022-10" db="EMBL/GenBank/DDBJ databases">
        <title>Chitinophaga nivalis PC15 sp. nov., isolated from Pyeongchang county, South Korea.</title>
        <authorList>
            <person name="Trinh H.N."/>
        </authorList>
    </citation>
    <scope>NUCLEOTIDE SEQUENCE [LARGE SCALE GENOMIC DNA]</scope>
    <source>
        <strain evidence="1 2">PC14</strain>
    </source>
</reference>
<dbReference type="PROSITE" id="PS51257">
    <property type="entry name" value="PROKAR_LIPOPROTEIN"/>
    <property type="match status" value="1"/>
</dbReference>
<sequence>MKTWLYLPFLLLGFLFVGCTKTTNEVVIPNQTISYDVASSAWEQVGSTFVVDFDIPPLNSNTNQSDGVIVSMARYNNSGVLSSTFEMLPEVYENQAYSVLHNNGRVSIEVKGVNGAPTLRPPGKVRFKVVIIPSERV</sequence>
<gene>
    <name evidence="1" type="ORF">OL497_03600</name>
</gene>
<comment type="caution">
    <text evidence="1">The sequence shown here is derived from an EMBL/GenBank/DDBJ whole genome shotgun (WGS) entry which is preliminary data.</text>
</comment>
<evidence type="ECO:0000313" key="2">
    <source>
        <dbReference type="Proteomes" id="UP001207742"/>
    </source>
</evidence>